<dbReference type="SUPFAM" id="SSF88713">
    <property type="entry name" value="Glycoside hydrolase/deacetylase"/>
    <property type="match status" value="1"/>
</dbReference>
<dbReference type="Gene3D" id="3.20.20.370">
    <property type="entry name" value="Glycoside hydrolase/deacetylase"/>
    <property type="match status" value="1"/>
</dbReference>
<dbReference type="InterPro" id="IPR006837">
    <property type="entry name" value="Divergent_DAC"/>
</dbReference>
<dbReference type="EMBL" id="UOEX01000414">
    <property type="protein sequence ID" value="VAW42065.1"/>
    <property type="molecule type" value="Genomic_DNA"/>
</dbReference>
<dbReference type="InterPro" id="IPR011330">
    <property type="entry name" value="Glyco_hydro/deAcase_b/a-brl"/>
</dbReference>
<name>A0A3B0VEV8_9ZZZZ</name>
<dbReference type="PANTHER" id="PTHR30105:SF2">
    <property type="entry name" value="DIVERGENT POLYSACCHARIDE DEACETYLASE SUPERFAMILY"/>
    <property type="match status" value="1"/>
</dbReference>
<dbReference type="AlphaFoldDB" id="A0A3B0VEV8"/>
<organism evidence="1">
    <name type="scientific">hydrothermal vent metagenome</name>
    <dbReference type="NCBI Taxonomy" id="652676"/>
    <lineage>
        <taxon>unclassified sequences</taxon>
        <taxon>metagenomes</taxon>
        <taxon>ecological metagenomes</taxon>
    </lineage>
</organism>
<gene>
    <name evidence="1" type="ORF">MNBD_DELTA03-787</name>
</gene>
<dbReference type="PANTHER" id="PTHR30105">
    <property type="entry name" value="UNCHARACTERIZED YIBQ-RELATED"/>
    <property type="match status" value="1"/>
</dbReference>
<evidence type="ECO:0008006" key="2">
    <source>
        <dbReference type="Google" id="ProtNLM"/>
    </source>
</evidence>
<proteinExistence type="predicted"/>
<sequence>MAKKKSKRGKKKFGLYIALLLTLVLFASIALALYFIFLRTNPTVKPVSQYGQTPPAEIDSKPYKTPFKPKIAIIIDDIGNQKKLAIALMNLDLNLSFSVMPFRPFSRELALKAAALHHDVLLHLPMEPHNMRRWNPGPGALLLSMSQSEMGRILDQDLRELPMVIGVNNHMGSKFTENIPAMTYVLKILKARHLIWLDSLTSPKSVGFRLGRKLGLKTARRDVFLDNTQSAAAITAQLNKLIKLADRRGYAIGIAHPHHSTLKALRLNLERLKQQVILVGLQQLIAEKYTL</sequence>
<dbReference type="CDD" id="cd10936">
    <property type="entry name" value="CE4_DAC2"/>
    <property type="match status" value="1"/>
</dbReference>
<reference evidence="1" key="1">
    <citation type="submission" date="2018-06" db="EMBL/GenBank/DDBJ databases">
        <authorList>
            <person name="Zhirakovskaya E."/>
        </authorList>
    </citation>
    <scope>NUCLEOTIDE SEQUENCE</scope>
</reference>
<accession>A0A3B0VEV8</accession>
<dbReference type="Pfam" id="PF04748">
    <property type="entry name" value="Polysacc_deac_2"/>
    <property type="match status" value="1"/>
</dbReference>
<evidence type="ECO:0000313" key="1">
    <source>
        <dbReference type="EMBL" id="VAW42065.1"/>
    </source>
</evidence>
<dbReference type="GO" id="GO:0005975">
    <property type="term" value="P:carbohydrate metabolic process"/>
    <property type="evidence" value="ECO:0007669"/>
    <property type="project" value="InterPro"/>
</dbReference>
<protein>
    <recommendedName>
        <fullName evidence="2">Periplasmic protein YibQ, distant homology with nucleoside diphosphatase and polysaccharide deacetylase</fullName>
    </recommendedName>
</protein>